<name>A0ABQ2ZPS9_9ACTN</name>
<keyword evidence="3" id="KW-1185">Reference proteome</keyword>
<protein>
    <submittedName>
        <fullName evidence="2">Uncharacterized protein</fullName>
    </submittedName>
</protein>
<dbReference type="Proteomes" id="UP000600946">
    <property type="component" value="Unassembled WGS sequence"/>
</dbReference>
<reference evidence="3" key="1">
    <citation type="journal article" date="2019" name="Int. J. Syst. Evol. Microbiol.">
        <title>The Global Catalogue of Microorganisms (GCM) 10K type strain sequencing project: providing services to taxonomists for standard genome sequencing and annotation.</title>
        <authorList>
            <consortium name="The Broad Institute Genomics Platform"/>
            <consortium name="The Broad Institute Genome Sequencing Center for Infectious Disease"/>
            <person name="Wu L."/>
            <person name="Ma J."/>
        </authorList>
    </citation>
    <scope>NUCLEOTIDE SEQUENCE [LARGE SCALE GENOMIC DNA]</scope>
    <source>
        <strain evidence="3">JCM 4594</strain>
    </source>
</reference>
<proteinExistence type="predicted"/>
<evidence type="ECO:0000256" key="1">
    <source>
        <dbReference type="SAM" id="MobiDB-lite"/>
    </source>
</evidence>
<feature type="compositionally biased region" description="Low complexity" evidence="1">
    <location>
        <begin position="1"/>
        <end position="28"/>
    </location>
</feature>
<dbReference type="EMBL" id="BMUU01000002">
    <property type="protein sequence ID" value="GGY22127.1"/>
    <property type="molecule type" value="Genomic_DNA"/>
</dbReference>
<comment type="caution">
    <text evidence="2">The sequence shown here is derived from an EMBL/GenBank/DDBJ whole genome shotgun (WGS) entry which is preliminary data.</text>
</comment>
<feature type="compositionally biased region" description="Polar residues" evidence="1">
    <location>
        <begin position="77"/>
        <end position="90"/>
    </location>
</feature>
<sequence>MASGQPTAAPATTAPARRTSTLAAARSLVQGTSRKAGELAAPSRAAHPPVPRNVGAELGADVGEGVLSATGPPPRHPTTTSTNRHTNPAQRNVCILPP</sequence>
<feature type="region of interest" description="Disordered" evidence="1">
    <location>
        <begin position="1"/>
        <end position="98"/>
    </location>
</feature>
<evidence type="ECO:0000313" key="3">
    <source>
        <dbReference type="Proteomes" id="UP000600946"/>
    </source>
</evidence>
<gene>
    <name evidence="2" type="ORF">GCM10010326_14050</name>
</gene>
<evidence type="ECO:0000313" key="2">
    <source>
        <dbReference type="EMBL" id="GGY22127.1"/>
    </source>
</evidence>
<accession>A0ABQ2ZPS9</accession>
<organism evidence="2 3">
    <name type="scientific">Streptomyces xanthochromogenes</name>
    <dbReference type="NCBI Taxonomy" id="67384"/>
    <lineage>
        <taxon>Bacteria</taxon>
        <taxon>Bacillati</taxon>
        <taxon>Actinomycetota</taxon>
        <taxon>Actinomycetes</taxon>
        <taxon>Kitasatosporales</taxon>
        <taxon>Streptomycetaceae</taxon>
        <taxon>Streptomyces</taxon>
    </lineage>
</organism>